<dbReference type="STRING" id="1747903.ASR47_1004256"/>
<evidence type="ECO:0000313" key="1">
    <source>
        <dbReference type="EMBL" id="OBV37981.1"/>
    </source>
</evidence>
<accession>A0A1A7BWL8</accession>
<keyword evidence="2" id="KW-1185">Reference proteome</keyword>
<name>A0A1A7BWL8_9BURK</name>
<dbReference type="EMBL" id="LOCQ01000059">
    <property type="protein sequence ID" value="OBV37981.1"/>
    <property type="molecule type" value="Genomic_DNA"/>
</dbReference>
<protein>
    <submittedName>
        <fullName evidence="1">Uncharacterized protein</fullName>
    </submittedName>
</protein>
<dbReference type="RefSeq" id="WP_065309496.1">
    <property type="nucleotide sequence ID" value="NZ_LOCQ01000059.1"/>
</dbReference>
<dbReference type="AlphaFoldDB" id="A0A1A7BWL8"/>
<dbReference type="Proteomes" id="UP000092713">
    <property type="component" value="Unassembled WGS sequence"/>
</dbReference>
<sequence length="138" mass="15236">MTSQDNDLAERARLIALARALRDLHKHLIHIETQYFGAVGSPLELLQLVTNHPHFAWLQKLSGLMAQMDERLDEPEPVTPAVALAYRRALEALIGPSEDGDKEFQAKYNALLHDAPEIVMAHGAVRKLLSSIAAPGKV</sequence>
<evidence type="ECO:0000313" key="2">
    <source>
        <dbReference type="Proteomes" id="UP000092713"/>
    </source>
</evidence>
<organism evidence="1 2">
    <name type="scientific">Janthinobacterium psychrotolerans</name>
    <dbReference type="NCBI Taxonomy" id="1747903"/>
    <lineage>
        <taxon>Bacteria</taxon>
        <taxon>Pseudomonadati</taxon>
        <taxon>Pseudomonadota</taxon>
        <taxon>Betaproteobacteria</taxon>
        <taxon>Burkholderiales</taxon>
        <taxon>Oxalobacteraceae</taxon>
        <taxon>Janthinobacterium</taxon>
    </lineage>
</organism>
<proteinExistence type="predicted"/>
<reference evidence="1 2" key="1">
    <citation type="submission" date="2016-04" db="EMBL/GenBank/DDBJ databases">
        <title>Draft genome sequence of Janthinobacterium psychrotolerans sp. nov., isolated from freshwater sediments in Denmark.</title>
        <authorList>
            <person name="Gong X."/>
            <person name="Skrivergaard S."/>
            <person name="Korsgaard B.S."/>
            <person name="Schreiber L."/>
            <person name="Marshall I.P."/>
            <person name="Finster K."/>
            <person name="Schramm A."/>
        </authorList>
    </citation>
    <scope>NUCLEOTIDE SEQUENCE [LARGE SCALE GENOMIC DNA]</scope>
    <source>
        <strain evidence="1 2">S3-2</strain>
    </source>
</reference>
<gene>
    <name evidence="1" type="ORF">ASR47_1004256</name>
</gene>
<comment type="caution">
    <text evidence="1">The sequence shown here is derived from an EMBL/GenBank/DDBJ whole genome shotgun (WGS) entry which is preliminary data.</text>
</comment>
<dbReference type="OrthoDB" id="8719252at2"/>